<evidence type="ECO:0000313" key="2">
    <source>
        <dbReference type="EMBL" id="MBB5203074.1"/>
    </source>
</evidence>
<keyword evidence="1" id="KW-0472">Membrane</keyword>
<evidence type="ECO:0008006" key="4">
    <source>
        <dbReference type="Google" id="ProtNLM"/>
    </source>
</evidence>
<dbReference type="Pfam" id="PF12412">
    <property type="entry name" value="DUF3667"/>
    <property type="match status" value="1"/>
</dbReference>
<reference evidence="2 3" key="1">
    <citation type="submission" date="2020-08" db="EMBL/GenBank/DDBJ databases">
        <title>Genomic Encyclopedia of Type Strains, Phase IV (KMG-IV): sequencing the most valuable type-strain genomes for metagenomic binning, comparative biology and taxonomic classification.</title>
        <authorList>
            <person name="Goeker M."/>
        </authorList>
    </citation>
    <scope>NUCLEOTIDE SEQUENCE [LARGE SCALE GENOMIC DNA]</scope>
    <source>
        <strain evidence="2 3">DSM 23958</strain>
    </source>
</reference>
<dbReference type="AlphaFoldDB" id="A0A840S2K2"/>
<keyword evidence="1" id="KW-0812">Transmembrane</keyword>
<dbReference type="EMBL" id="JACHHO010000001">
    <property type="protein sequence ID" value="MBB5203074.1"/>
    <property type="molecule type" value="Genomic_DNA"/>
</dbReference>
<feature type="transmembrane region" description="Helical" evidence="1">
    <location>
        <begin position="122"/>
        <end position="142"/>
    </location>
</feature>
<feature type="transmembrane region" description="Helical" evidence="1">
    <location>
        <begin position="184"/>
        <end position="201"/>
    </location>
</feature>
<accession>A0A840S2K2</accession>
<dbReference type="OrthoDB" id="9111327at2"/>
<feature type="transmembrane region" description="Helical" evidence="1">
    <location>
        <begin position="85"/>
        <end position="102"/>
    </location>
</feature>
<organism evidence="2 3">
    <name type="scientific">Inhella inkyongensis</name>
    <dbReference type="NCBI Taxonomy" id="392593"/>
    <lineage>
        <taxon>Bacteria</taxon>
        <taxon>Pseudomonadati</taxon>
        <taxon>Pseudomonadota</taxon>
        <taxon>Betaproteobacteria</taxon>
        <taxon>Burkholderiales</taxon>
        <taxon>Sphaerotilaceae</taxon>
        <taxon>Inhella</taxon>
    </lineage>
</organism>
<evidence type="ECO:0000256" key="1">
    <source>
        <dbReference type="SAM" id="Phobius"/>
    </source>
</evidence>
<keyword evidence="1" id="KW-1133">Transmembrane helix</keyword>
<sequence length="236" mass="26784">MTTASPQCPNACPNCGHRLAAWDKFCAQCGQAAHLHQPSFWEFVHEFINHYVALEGKLWHSLRLLLLRPGQLTLDYLQGRRARHVMPLHLLLSFGLLCLVSIKLRPASPHVEPGSGWANLGILPYAVVLALPVLAGVMQRLYSRRSCRYGEHMVFVVHQQALVYLLVTLGIWIERAGLEWLEPVPLLMIALAPLLALQRVYGGRWWATLLRFLIYQASYLLIGFCFVLMPLAFLPR</sequence>
<dbReference type="Proteomes" id="UP000554837">
    <property type="component" value="Unassembled WGS sequence"/>
</dbReference>
<protein>
    <recommendedName>
        <fullName evidence="4">DUF3667 domain-containing protein</fullName>
    </recommendedName>
</protein>
<feature type="transmembrane region" description="Helical" evidence="1">
    <location>
        <begin position="213"/>
        <end position="234"/>
    </location>
</feature>
<dbReference type="RefSeq" id="WP_138857844.1">
    <property type="nucleotide sequence ID" value="NZ_CP040709.1"/>
</dbReference>
<keyword evidence="3" id="KW-1185">Reference proteome</keyword>
<name>A0A840S2K2_9BURK</name>
<dbReference type="InterPro" id="IPR022134">
    <property type="entry name" value="DUF3667"/>
</dbReference>
<comment type="caution">
    <text evidence="2">The sequence shown here is derived from an EMBL/GenBank/DDBJ whole genome shotgun (WGS) entry which is preliminary data.</text>
</comment>
<gene>
    <name evidence="2" type="ORF">HNQ51_000367</name>
</gene>
<proteinExistence type="predicted"/>
<feature type="transmembrane region" description="Helical" evidence="1">
    <location>
        <begin position="154"/>
        <end position="172"/>
    </location>
</feature>
<evidence type="ECO:0000313" key="3">
    <source>
        <dbReference type="Proteomes" id="UP000554837"/>
    </source>
</evidence>